<evidence type="ECO:0000313" key="11">
    <source>
        <dbReference type="Ensembl" id="ENSSSCP00065027116.1"/>
    </source>
</evidence>
<dbReference type="PANTHER" id="PTHR16296:SF4">
    <property type="entry name" value="TRANSMEMBRANE PROTEIN 126A"/>
    <property type="match status" value="1"/>
</dbReference>
<evidence type="ECO:0000256" key="10">
    <source>
        <dbReference type="ARBA" id="ARBA00045919"/>
    </source>
</evidence>
<dbReference type="Proteomes" id="UP000694725">
    <property type="component" value="Unplaced"/>
</dbReference>
<evidence type="ECO:0000313" key="12">
    <source>
        <dbReference type="Proteomes" id="UP000694725"/>
    </source>
</evidence>
<proteinExistence type="inferred from homology"/>
<evidence type="ECO:0000256" key="9">
    <source>
        <dbReference type="ARBA" id="ARBA00044764"/>
    </source>
</evidence>
<comment type="subcellular location">
    <subcellularLocation>
        <location evidence="1">Mitochondrion inner membrane</location>
        <topology evidence="1">Multi-pass membrane protein</topology>
    </subcellularLocation>
</comment>
<dbReference type="PANTHER" id="PTHR16296">
    <property type="entry name" value="UNCHARACTERIZED HYPOTHALAMUS PROTEIN HT007"/>
    <property type="match status" value="1"/>
</dbReference>
<accession>A0A8D1YYB8</accession>
<comment type="similarity">
    <text evidence="7">Belongs to the TMEM126 family.</text>
</comment>
<keyword evidence="3" id="KW-0999">Mitochondrion inner membrane</keyword>
<comment type="function">
    <text evidence="10">Protein required for the cotranslational protein quality control in the inner membrane of the mitochondria. Associates with newly synthesized polypeptides and may act as a chaperone that cooperates with OXA1L for the insertion of newly synthesized mitochondrial proteins into the inner membrane. Required for the assembly of the ND4 module of mitochondrial complex I.</text>
</comment>
<keyword evidence="4" id="KW-1133">Transmembrane helix</keyword>
<organism evidence="11 12">
    <name type="scientific">Sus scrofa</name>
    <name type="common">Pig</name>
    <dbReference type="NCBI Taxonomy" id="9823"/>
    <lineage>
        <taxon>Eukaryota</taxon>
        <taxon>Metazoa</taxon>
        <taxon>Chordata</taxon>
        <taxon>Craniata</taxon>
        <taxon>Vertebrata</taxon>
        <taxon>Euteleostomi</taxon>
        <taxon>Mammalia</taxon>
        <taxon>Eutheria</taxon>
        <taxon>Laurasiatheria</taxon>
        <taxon>Artiodactyla</taxon>
        <taxon>Suina</taxon>
        <taxon>Suidae</taxon>
        <taxon>Sus</taxon>
    </lineage>
</organism>
<evidence type="ECO:0000256" key="7">
    <source>
        <dbReference type="ARBA" id="ARBA00038018"/>
    </source>
</evidence>
<evidence type="ECO:0000256" key="5">
    <source>
        <dbReference type="ARBA" id="ARBA00023128"/>
    </source>
</evidence>
<name>A0A8D1YYB8_PIG</name>
<evidence type="ECO:0000256" key="4">
    <source>
        <dbReference type="ARBA" id="ARBA00022989"/>
    </source>
</evidence>
<dbReference type="InterPro" id="IPR009801">
    <property type="entry name" value="TMEM126"/>
</dbReference>
<evidence type="ECO:0000256" key="2">
    <source>
        <dbReference type="ARBA" id="ARBA00022692"/>
    </source>
</evidence>
<sequence>ENLINNLTKKINSFPIDNRNLLSSGSNYVGIQKGLRGFLAKSSFHIILSRTQTWLRSGIAVAVVKFLTRHVSFKIFFSLPHSTFDLQCLRCTANKVNIFGLKFEGFYLFFMAAPV</sequence>
<comment type="subunit">
    <text evidence="9">Interacts with OXA1L; promoting cotranslational quality control in mitochondria.</text>
</comment>
<reference evidence="11" key="1">
    <citation type="submission" date="2025-08" db="UniProtKB">
        <authorList>
            <consortium name="Ensembl"/>
        </authorList>
    </citation>
    <scope>IDENTIFICATION</scope>
</reference>
<protein>
    <recommendedName>
        <fullName evidence="8">Transmembrane protein 126A</fullName>
    </recommendedName>
</protein>
<evidence type="ECO:0000256" key="3">
    <source>
        <dbReference type="ARBA" id="ARBA00022792"/>
    </source>
</evidence>
<keyword evidence="6" id="KW-0472">Membrane</keyword>
<keyword evidence="5" id="KW-0496">Mitochondrion</keyword>
<dbReference type="Ensembl" id="ENSSSCT00065062566.1">
    <property type="protein sequence ID" value="ENSSSCP00065027116.1"/>
    <property type="gene ID" value="ENSSSCG00065045723.1"/>
</dbReference>
<evidence type="ECO:0000256" key="6">
    <source>
        <dbReference type="ARBA" id="ARBA00023136"/>
    </source>
</evidence>
<dbReference type="GO" id="GO:0005743">
    <property type="term" value="C:mitochondrial inner membrane"/>
    <property type="evidence" value="ECO:0007669"/>
    <property type="project" value="UniProtKB-SubCell"/>
</dbReference>
<dbReference type="AlphaFoldDB" id="A0A8D1YYB8"/>
<dbReference type="Pfam" id="PF07114">
    <property type="entry name" value="TMEM126"/>
    <property type="match status" value="1"/>
</dbReference>
<keyword evidence="2" id="KW-0812">Transmembrane</keyword>
<evidence type="ECO:0000256" key="8">
    <source>
        <dbReference type="ARBA" id="ARBA00039469"/>
    </source>
</evidence>
<evidence type="ECO:0000256" key="1">
    <source>
        <dbReference type="ARBA" id="ARBA00004448"/>
    </source>
</evidence>